<feature type="compositionally biased region" description="Low complexity" evidence="2">
    <location>
        <begin position="1052"/>
        <end position="1071"/>
    </location>
</feature>
<feature type="compositionally biased region" description="Basic and acidic residues" evidence="2">
    <location>
        <begin position="744"/>
        <end position="754"/>
    </location>
</feature>
<reference evidence="4 5" key="1">
    <citation type="journal article" date="2015" name="Biotechnol. Biofuels">
        <title>Enhanced degradation of softwood versus hardwood by the white-rot fungus Pycnoporus coccineus.</title>
        <authorList>
            <person name="Couturier M."/>
            <person name="Navarro D."/>
            <person name="Chevret D."/>
            <person name="Henrissat B."/>
            <person name="Piumi F."/>
            <person name="Ruiz-Duenas F.J."/>
            <person name="Martinez A.T."/>
            <person name="Grigoriev I.V."/>
            <person name="Riley R."/>
            <person name="Lipzen A."/>
            <person name="Berrin J.G."/>
            <person name="Master E.R."/>
            <person name="Rosso M.N."/>
        </authorList>
    </citation>
    <scope>NUCLEOTIDE SEQUENCE [LARGE SCALE GENOMIC DNA]</scope>
    <source>
        <strain evidence="4 5">BRFM310</strain>
    </source>
</reference>
<feature type="domain" description="STB6-like N-terminal" evidence="3">
    <location>
        <begin position="135"/>
        <end position="268"/>
    </location>
</feature>
<dbReference type="PANTHER" id="PTHR31011:SF2">
    <property type="entry name" value="PROTEIN STB2-RELATED"/>
    <property type="match status" value="1"/>
</dbReference>
<gene>
    <name evidence="4" type="ORF">PYCCODRAFT_1451176</name>
</gene>
<feature type="region of interest" description="Disordered" evidence="2">
    <location>
        <begin position="640"/>
        <end position="691"/>
    </location>
</feature>
<dbReference type="InterPro" id="IPR059025">
    <property type="entry name" value="STB6_N"/>
</dbReference>
<feature type="region of interest" description="Disordered" evidence="2">
    <location>
        <begin position="1"/>
        <end position="137"/>
    </location>
</feature>
<dbReference type="AlphaFoldDB" id="A0A1Y2IT42"/>
<keyword evidence="1" id="KW-0175">Coiled coil</keyword>
<dbReference type="GO" id="GO:0070822">
    <property type="term" value="C:Sin3-type complex"/>
    <property type="evidence" value="ECO:0007669"/>
    <property type="project" value="TreeGrafter"/>
</dbReference>
<feature type="region of interest" description="Disordered" evidence="2">
    <location>
        <begin position="414"/>
        <end position="455"/>
    </location>
</feature>
<feature type="compositionally biased region" description="Polar residues" evidence="2">
    <location>
        <begin position="54"/>
        <end position="80"/>
    </location>
</feature>
<dbReference type="InterPro" id="IPR038919">
    <property type="entry name" value="STB2/STB2"/>
</dbReference>
<feature type="compositionally biased region" description="Polar residues" evidence="2">
    <location>
        <begin position="95"/>
        <end position="108"/>
    </location>
</feature>
<feature type="compositionally biased region" description="Polar residues" evidence="2">
    <location>
        <begin position="1041"/>
        <end position="1051"/>
    </location>
</feature>
<evidence type="ECO:0000313" key="5">
    <source>
        <dbReference type="Proteomes" id="UP000193067"/>
    </source>
</evidence>
<protein>
    <recommendedName>
        <fullName evidence="3">STB6-like N-terminal domain-containing protein</fullName>
    </recommendedName>
</protein>
<feature type="compositionally biased region" description="Polar residues" evidence="2">
    <location>
        <begin position="1"/>
        <end position="10"/>
    </location>
</feature>
<dbReference type="PANTHER" id="PTHR31011">
    <property type="entry name" value="PROTEIN STB2-RELATED"/>
    <property type="match status" value="1"/>
</dbReference>
<accession>A0A1Y2IT42</accession>
<feature type="compositionally biased region" description="Low complexity" evidence="2">
    <location>
        <begin position="442"/>
        <end position="455"/>
    </location>
</feature>
<feature type="compositionally biased region" description="Polar residues" evidence="2">
    <location>
        <begin position="722"/>
        <end position="738"/>
    </location>
</feature>
<sequence>MASANSSPSKGKSAAYLTVPGSPTMRPKSPTMPAASPSSSPPSPRPRPAASRAQTAVSANSLTIPSTPFYTPQVSSVNINHQKRLLLPTVRPVRPQTTSGSPRSSGKTASKAARSRAGSVSANVSPDPPERIPSNAANWLPGGEKFEIVEEQLELEGFQIYAVEKWVVARKRPILVLTVYTGDSNHKITVTAFSPQPSLSCSDAQSAWEDALRALRRDGARPKETDKGILMVTSLANFRSDYTIVHIPSGNFLDIREQLYTNVNLLRMGCGGRSALTLEEPSDATKDRFIAMYHVTDKAPARSGALFNTTVLELVKLIQAALAIFGMFDLAPEERNGLLCDMTCEGIQRWVSEIGEPYLKIEPTEKVADPSVIAALFSLILSTRSKLHALGLVVPKDPFLDPMSFVRVLGSFQPSKSHPHGHSQHSYHHHHHSHAASPTQLSPISPSAAAASPMSSNPGTVYLTQSLIESIEAQYEKVRQSESYKVHRVLKNKLDDLATDLRTHATDSVTTGVSTLSVTSDLSAFVRCVVSTKDAPQSLRYLWTGRPGYAEKKRREKEALWSDGEREREERDKEKEGERDGAGKEAGEKDDKDKERDKEPRSGDEADSIKPWSGRVQRKIESWAALGKGKKLSVDFGTLGKAFMPESPRGPSEKSGQSSMVPSVVVSREPGDEDEVLSSGQQSPVSDAPNPLMLGVGSLPHAERSASDISEYDRRVTEFNQKRPTTKTQSRIISWSDSRSARSMLHDHASKENRLGASPLSRDSSSSPGEDEEVSIAETSDIEKMHRRRLLTSGTNRRRSFDDAADLVDSRILPIEHMRIDVELCGQLLVMRRREAHLANVLACLQALATQLSAQNAHLLAQHEGVRDARSELDARAGELHQLEALRTEAEALTQETNALAYESAQFLVEDLWHMAAQPRQRVLALRAKVFGTGRRLPQGVRGAHGPFSRVQWTLDGRVRLVDRLGRTESEAEEEEELPHLPGMEVDEDEIDAVEHQSLKPTWLLRFFNYWGSKLGLGRGGEGVPNAPANGQAKAAGGESEASQPNGEQENGSGDVSSAAPSPSGASSSVGLPTDDARSQILQRTNTT</sequence>
<keyword evidence="5" id="KW-1185">Reference proteome</keyword>
<dbReference type="Proteomes" id="UP000193067">
    <property type="component" value="Unassembled WGS sequence"/>
</dbReference>
<dbReference type="OrthoDB" id="19806at2759"/>
<evidence type="ECO:0000256" key="1">
    <source>
        <dbReference type="SAM" id="Coils"/>
    </source>
</evidence>
<evidence type="ECO:0000256" key="2">
    <source>
        <dbReference type="SAM" id="MobiDB-lite"/>
    </source>
</evidence>
<feature type="region of interest" description="Disordered" evidence="2">
    <location>
        <begin position="1022"/>
        <end position="1088"/>
    </location>
</feature>
<dbReference type="Pfam" id="PF25995">
    <property type="entry name" value="STB6_N"/>
    <property type="match status" value="1"/>
</dbReference>
<feature type="region of interest" description="Disordered" evidence="2">
    <location>
        <begin position="716"/>
        <end position="791"/>
    </location>
</feature>
<evidence type="ECO:0000313" key="4">
    <source>
        <dbReference type="EMBL" id="OSD04268.1"/>
    </source>
</evidence>
<dbReference type="STRING" id="1353009.A0A1Y2IT42"/>
<proteinExistence type="predicted"/>
<feature type="compositionally biased region" description="Low complexity" evidence="2">
    <location>
        <begin position="755"/>
        <end position="768"/>
    </location>
</feature>
<organism evidence="4 5">
    <name type="scientific">Trametes coccinea (strain BRFM310)</name>
    <name type="common">Pycnoporus coccineus</name>
    <dbReference type="NCBI Taxonomy" id="1353009"/>
    <lineage>
        <taxon>Eukaryota</taxon>
        <taxon>Fungi</taxon>
        <taxon>Dikarya</taxon>
        <taxon>Basidiomycota</taxon>
        <taxon>Agaricomycotina</taxon>
        <taxon>Agaricomycetes</taxon>
        <taxon>Polyporales</taxon>
        <taxon>Polyporaceae</taxon>
        <taxon>Trametes</taxon>
    </lineage>
</organism>
<feature type="compositionally biased region" description="Basic residues" evidence="2">
    <location>
        <begin position="417"/>
        <end position="434"/>
    </location>
</feature>
<name>A0A1Y2IT42_TRAC3</name>
<feature type="compositionally biased region" description="Basic and acidic residues" evidence="2">
    <location>
        <begin position="553"/>
        <end position="608"/>
    </location>
</feature>
<feature type="coiled-coil region" evidence="1">
    <location>
        <begin position="876"/>
        <end position="903"/>
    </location>
</feature>
<dbReference type="EMBL" id="KZ084097">
    <property type="protein sequence ID" value="OSD04268.1"/>
    <property type="molecule type" value="Genomic_DNA"/>
</dbReference>
<evidence type="ECO:0000259" key="3">
    <source>
        <dbReference type="Pfam" id="PF25995"/>
    </source>
</evidence>
<feature type="region of interest" description="Disordered" evidence="2">
    <location>
        <begin position="553"/>
        <end position="614"/>
    </location>
</feature>